<accession>F0QUZ3</accession>
<keyword evidence="6" id="KW-0238">DNA-binding</keyword>
<dbReference type="InterPro" id="IPR013701">
    <property type="entry name" value="Lhr-like_DEAD/DEAH_assoc"/>
</dbReference>
<dbReference type="InterPro" id="IPR017170">
    <property type="entry name" value="Lhr-like"/>
</dbReference>
<dbReference type="HOGENOM" id="CLU_002025_0_0_2"/>
<protein>
    <submittedName>
        <fullName evidence="12">DEAD/DEAH box helicase domain protein</fullName>
    </submittedName>
</protein>
<dbReference type="InterPro" id="IPR014001">
    <property type="entry name" value="Helicase_ATP-bd"/>
</dbReference>
<dbReference type="KEGG" id="vmo:VMUT_1774"/>
<sequence>MYSVGTMNSHSAEVSVSVKELDDVYKLLHPIIQSALVERGFLRATEPQKSAIPRILNGRNVLIIAPTGSGKTEAAVLPVLSMFRWGMDKGEFIDKGIYILYVTPLRALNRDLLDRLVWWGEKIGVKVGVRHGDTDQSDRVKQSRDPPQMLITTPETLQAILAGKRLREHLTKLKWIIVDEIHEFAEDKRGTQLALTLERIKWLIGRKPQIIGLSATVGSPEEVAKFLVGNDDECDIVQSSIVREMQLDVVRPETTSEDEEVAKNVYLYPDAIARLRLIRDLVSKNGATIVFVNTRSMAELLMYRFAMLGYDSVGIHHSSLSKVSRITTERAFKDGKLKAVIATSSLELGIDIGRVDFVIQYLSPHQVVRLVQRIGRSGHRLDKVPRGVVITEDLNDTLEAVAIINRAKSGLLEATQIPDKPYDVLVHQIVSLLMIKNRWPIDELYDLISRAYPYRKLSVEELKGVLRFMSEVLNPRLAYFIEDEGVVLKPSGFRARREMYRYFFSQMSMIPDEKHYLVINQANEEPIGVLDEAFVAEYGEPGVKFVFRGGVWVLQKIVGETIYVAPAKDTVGAIPSWVGEEIPVPFEVAQDVGSIKEEISNYITKVGPEATSEVFATKLGISRDTIKYVIDRVMEHLESGVPMPSHRLILLERVGDLIILYTHGGTLVNRTIARILGEVLTERLGYPVGVQQDAYAVILQLPRPGIDTTLIVHTIMDIANMDDKVFIDYAMRAITRTGIFKRKFVHVARRFNVIRKDRELSDLAITNLVELYRGSPVFTETLKEVLTRDFDLDNTYLFLKSLANGERKLITMERSEFSPMSREIVDKISHRLEVMAPERLDKLVRESVKARLLNESMTLVCLNCGWVGSARNKDLPEKPKCPRCGSERLGALKIDEEKIRQIVERWREGRAKSDDNELIQYIGKTAELVSKHGKLAVLALSSRVRIDDIEEFLPKINDVDKLVLVIHELEKRELRRRFME</sequence>
<dbReference type="Proteomes" id="UP000007485">
    <property type="component" value="Chromosome"/>
</dbReference>
<dbReference type="SMART" id="SM00490">
    <property type="entry name" value="HELICc"/>
    <property type="match status" value="1"/>
</dbReference>
<dbReference type="InterPro" id="IPR027417">
    <property type="entry name" value="P-loop_NTPase"/>
</dbReference>
<dbReference type="SUPFAM" id="SSF52540">
    <property type="entry name" value="P-loop containing nucleoside triphosphate hydrolases"/>
    <property type="match status" value="2"/>
</dbReference>
<evidence type="ECO:0000256" key="9">
    <source>
        <dbReference type="ARBA" id="ARBA00093467"/>
    </source>
</evidence>
<keyword evidence="8" id="KW-0413">Isomerase</keyword>
<dbReference type="Pfam" id="PF19306">
    <property type="entry name" value="WHD_Lhr"/>
    <property type="match status" value="1"/>
</dbReference>
<dbReference type="GO" id="GO:0003677">
    <property type="term" value="F:DNA binding"/>
    <property type="evidence" value="ECO:0007669"/>
    <property type="project" value="UniProtKB-KW"/>
</dbReference>
<dbReference type="eggNOG" id="arCOG00557">
    <property type="taxonomic scope" value="Archaea"/>
</dbReference>
<evidence type="ECO:0000313" key="13">
    <source>
        <dbReference type="Proteomes" id="UP000007485"/>
    </source>
</evidence>
<dbReference type="InterPro" id="IPR052511">
    <property type="entry name" value="ATP-dep_Helicase"/>
</dbReference>
<evidence type="ECO:0000313" key="12">
    <source>
        <dbReference type="EMBL" id="ADY01975.1"/>
    </source>
</evidence>
<keyword evidence="1" id="KW-0547">Nucleotide-binding</keyword>
<dbReference type="PIRSF" id="PIRSF037307">
    <property type="entry name" value="Lhr-like_helic_prd"/>
    <property type="match status" value="1"/>
</dbReference>
<evidence type="ECO:0000256" key="1">
    <source>
        <dbReference type="ARBA" id="ARBA00022741"/>
    </source>
</evidence>
<comment type="similarity">
    <text evidence="9">Belongs to the Lhr helicase family. Lhr-Core subfamily.</text>
</comment>
<evidence type="ECO:0000256" key="5">
    <source>
        <dbReference type="ARBA" id="ARBA00022840"/>
    </source>
</evidence>
<dbReference type="InterPro" id="IPR011545">
    <property type="entry name" value="DEAD/DEAH_box_helicase_dom"/>
</dbReference>
<proteinExistence type="inferred from homology"/>
<dbReference type="GO" id="GO:0006281">
    <property type="term" value="P:DNA repair"/>
    <property type="evidence" value="ECO:0007669"/>
    <property type="project" value="UniProtKB-KW"/>
</dbReference>
<dbReference type="AlphaFoldDB" id="F0QUZ3"/>
<dbReference type="InterPro" id="IPR001650">
    <property type="entry name" value="Helicase_C-like"/>
</dbReference>
<feature type="domain" description="Helicase C-terminal" evidence="11">
    <location>
        <begin position="277"/>
        <end position="425"/>
    </location>
</feature>
<keyword evidence="13" id="KW-1185">Reference proteome</keyword>
<dbReference type="CDD" id="cd17922">
    <property type="entry name" value="DEXHc_LHR-like"/>
    <property type="match status" value="1"/>
</dbReference>
<keyword evidence="2" id="KW-0227">DNA damage</keyword>
<dbReference type="GO" id="GO:0140097">
    <property type="term" value="F:catalytic activity, acting on DNA"/>
    <property type="evidence" value="ECO:0007669"/>
    <property type="project" value="UniProtKB-ARBA"/>
</dbReference>
<evidence type="ECO:0000256" key="8">
    <source>
        <dbReference type="ARBA" id="ARBA00023235"/>
    </source>
</evidence>
<dbReference type="Pfam" id="PF08494">
    <property type="entry name" value="DEAD_assoc"/>
    <property type="match status" value="1"/>
</dbReference>
<evidence type="ECO:0000256" key="3">
    <source>
        <dbReference type="ARBA" id="ARBA00022801"/>
    </source>
</evidence>
<dbReference type="Pfam" id="PF00271">
    <property type="entry name" value="Helicase_C"/>
    <property type="match status" value="1"/>
</dbReference>
<dbReference type="STRING" id="985053.VMUT_1774"/>
<keyword evidence="7" id="KW-0234">DNA repair</keyword>
<evidence type="ECO:0000256" key="6">
    <source>
        <dbReference type="ARBA" id="ARBA00023125"/>
    </source>
</evidence>
<evidence type="ECO:0000256" key="4">
    <source>
        <dbReference type="ARBA" id="ARBA00022806"/>
    </source>
</evidence>
<dbReference type="PANTHER" id="PTHR47962">
    <property type="entry name" value="ATP-DEPENDENT HELICASE LHR-RELATED-RELATED"/>
    <property type="match status" value="1"/>
</dbReference>
<dbReference type="Pfam" id="PF00270">
    <property type="entry name" value="DEAD"/>
    <property type="match status" value="1"/>
</dbReference>
<reference evidence="12 13" key="1">
    <citation type="journal article" date="2011" name="J. Bacteriol.">
        <title>Complete genome sequence of 'Vulcanisaeta moutnovskia' strain 768-28, a novel member of the hyperthermophilic crenarchaeal genus vulcanisaeta.</title>
        <authorList>
            <person name="Gumerov V.M."/>
            <person name="Mardanov A.V."/>
            <person name="Beletsky A.V."/>
            <person name="Prokofeva M.I."/>
            <person name="Bonch-Osmolovskaya E.A."/>
            <person name="Ravin N.V."/>
            <person name="Skryabin K.G."/>
        </authorList>
    </citation>
    <scope>NUCLEOTIDE SEQUENCE [LARGE SCALE GENOMIC DNA]</scope>
    <source>
        <strain evidence="12 13">768-28</strain>
    </source>
</reference>
<dbReference type="GO" id="GO:0005524">
    <property type="term" value="F:ATP binding"/>
    <property type="evidence" value="ECO:0007669"/>
    <property type="project" value="UniProtKB-KW"/>
</dbReference>
<evidence type="ECO:0000259" key="10">
    <source>
        <dbReference type="PROSITE" id="PS51192"/>
    </source>
</evidence>
<dbReference type="PANTHER" id="PTHR47962:SF5">
    <property type="entry name" value="ATP-DEPENDENT HELICASE LHR-RELATED"/>
    <property type="match status" value="1"/>
</dbReference>
<dbReference type="InterPro" id="IPR045628">
    <property type="entry name" value="Lhr_WH_dom"/>
</dbReference>
<evidence type="ECO:0000256" key="2">
    <source>
        <dbReference type="ARBA" id="ARBA00022763"/>
    </source>
</evidence>
<keyword evidence="4 12" id="KW-0347">Helicase</keyword>
<dbReference type="PROSITE" id="PS51194">
    <property type="entry name" value="HELICASE_CTER"/>
    <property type="match status" value="1"/>
</dbReference>
<dbReference type="EMBL" id="CP002529">
    <property type="protein sequence ID" value="ADY01975.1"/>
    <property type="molecule type" value="Genomic_DNA"/>
</dbReference>
<gene>
    <name evidence="12" type="ordered locus">VMUT_1774</name>
</gene>
<feature type="domain" description="Helicase ATP-binding" evidence="10">
    <location>
        <begin position="52"/>
        <end position="235"/>
    </location>
</feature>
<dbReference type="PROSITE" id="PS51192">
    <property type="entry name" value="HELICASE_ATP_BIND_1"/>
    <property type="match status" value="1"/>
</dbReference>
<keyword evidence="3" id="KW-0378">Hydrolase</keyword>
<organism evidence="12 13">
    <name type="scientific">Vulcanisaeta moutnovskia (strain 768-28)</name>
    <dbReference type="NCBI Taxonomy" id="985053"/>
    <lineage>
        <taxon>Archaea</taxon>
        <taxon>Thermoproteota</taxon>
        <taxon>Thermoprotei</taxon>
        <taxon>Thermoproteales</taxon>
        <taxon>Thermoproteaceae</taxon>
        <taxon>Vulcanisaeta</taxon>
    </lineage>
</organism>
<evidence type="ECO:0000256" key="7">
    <source>
        <dbReference type="ARBA" id="ARBA00023204"/>
    </source>
</evidence>
<dbReference type="GO" id="GO:0004386">
    <property type="term" value="F:helicase activity"/>
    <property type="evidence" value="ECO:0007669"/>
    <property type="project" value="UniProtKB-KW"/>
</dbReference>
<name>F0QUZ3_VULM7</name>
<evidence type="ECO:0000259" key="11">
    <source>
        <dbReference type="PROSITE" id="PS51194"/>
    </source>
</evidence>
<dbReference type="SMART" id="SM00487">
    <property type="entry name" value="DEXDc"/>
    <property type="match status" value="1"/>
</dbReference>
<dbReference type="Gene3D" id="3.40.50.300">
    <property type="entry name" value="P-loop containing nucleotide triphosphate hydrolases"/>
    <property type="match status" value="2"/>
</dbReference>
<dbReference type="GO" id="GO:0016887">
    <property type="term" value="F:ATP hydrolysis activity"/>
    <property type="evidence" value="ECO:0007669"/>
    <property type="project" value="TreeGrafter"/>
</dbReference>
<keyword evidence="5" id="KW-0067">ATP-binding</keyword>